<keyword evidence="1" id="KW-0732">Signal</keyword>
<gene>
    <name evidence="2" type="ORF">CKAH01_18707</name>
</gene>
<keyword evidence="3" id="KW-1185">Reference proteome</keyword>
<dbReference type="AlphaFoldDB" id="A0AAE0D1R3"/>
<organism evidence="2 3">
    <name type="scientific">Colletotrichum kahawae</name>
    <name type="common">Coffee berry disease fungus</name>
    <dbReference type="NCBI Taxonomy" id="34407"/>
    <lineage>
        <taxon>Eukaryota</taxon>
        <taxon>Fungi</taxon>
        <taxon>Dikarya</taxon>
        <taxon>Ascomycota</taxon>
        <taxon>Pezizomycotina</taxon>
        <taxon>Sordariomycetes</taxon>
        <taxon>Hypocreomycetidae</taxon>
        <taxon>Glomerellales</taxon>
        <taxon>Glomerellaceae</taxon>
        <taxon>Colletotrichum</taxon>
        <taxon>Colletotrichum gloeosporioides species complex</taxon>
    </lineage>
</organism>
<evidence type="ECO:0008006" key="4">
    <source>
        <dbReference type="Google" id="ProtNLM"/>
    </source>
</evidence>
<evidence type="ECO:0000256" key="1">
    <source>
        <dbReference type="SAM" id="SignalP"/>
    </source>
</evidence>
<dbReference type="EMBL" id="VYYT01000371">
    <property type="protein sequence ID" value="KAK2739053.1"/>
    <property type="molecule type" value="Genomic_DNA"/>
</dbReference>
<feature type="signal peptide" evidence="1">
    <location>
        <begin position="1"/>
        <end position="21"/>
    </location>
</feature>
<evidence type="ECO:0000313" key="2">
    <source>
        <dbReference type="EMBL" id="KAK2739053.1"/>
    </source>
</evidence>
<dbReference type="Proteomes" id="UP001281614">
    <property type="component" value="Unassembled WGS sequence"/>
</dbReference>
<accession>A0AAE0D1R3</accession>
<evidence type="ECO:0000313" key="3">
    <source>
        <dbReference type="Proteomes" id="UP001281614"/>
    </source>
</evidence>
<name>A0AAE0D1R3_COLKA</name>
<reference evidence="2" key="1">
    <citation type="submission" date="2023-02" db="EMBL/GenBank/DDBJ databases">
        <title>Colletotrichum kahawae CIFC_Que2 genome sequencing and assembly.</title>
        <authorList>
            <person name="Baroncelli R."/>
        </authorList>
    </citation>
    <scope>NUCLEOTIDE SEQUENCE</scope>
    <source>
        <strain evidence="2">CIFC_Que2</strain>
    </source>
</reference>
<comment type="caution">
    <text evidence="2">The sequence shown here is derived from an EMBL/GenBank/DDBJ whole genome shotgun (WGS) entry which is preliminary data.</text>
</comment>
<sequence length="257" mass="27931">MISRWLFIVALCAIIDSGAHASCIWGFGGYAEPCGAQFIGADDKIWTVAVENSNSSGTYTMPGYDVSKPWPGSPMDGWKIAVAAVDLDHEQRGEAGSLLGGRATIGDDIKIIAPESLYVPSSNESDHGKPVVNANADWVFCAWRWFSPPYGNESLAMNPDNLEAPEDGSCKQWLPDACIQAVEKQASTAYWINSEPKGIYGSRHKCFDLDVPEECSTTKLVDNDPLLPSTQALNCLFESQLCKGRAPRLVQRRGAVD</sequence>
<proteinExistence type="predicted"/>
<protein>
    <recommendedName>
        <fullName evidence="4">Secreted protein</fullName>
    </recommendedName>
</protein>
<feature type="chain" id="PRO_5042242702" description="Secreted protein" evidence="1">
    <location>
        <begin position="22"/>
        <end position="257"/>
    </location>
</feature>